<dbReference type="PROSITE" id="PS51233">
    <property type="entry name" value="VWFD"/>
    <property type="match status" value="1"/>
</dbReference>
<comment type="caution">
    <text evidence="9">Lacks conserved residue(s) required for the propagation of feature annotation.</text>
</comment>
<keyword evidence="7" id="KW-1015">Disulfide bond</keyword>
<dbReference type="InterPro" id="IPR011030">
    <property type="entry name" value="Lipovitellin_superhlx_dom"/>
</dbReference>
<feature type="region of interest" description="Disordered" evidence="10">
    <location>
        <begin position="3000"/>
        <end position="3035"/>
    </location>
</feature>
<dbReference type="GO" id="GO:0045735">
    <property type="term" value="F:nutrient reservoir activity"/>
    <property type="evidence" value="ECO:0007669"/>
    <property type="project" value="UniProtKB-KW"/>
</dbReference>
<evidence type="ECO:0000256" key="2">
    <source>
        <dbReference type="ARBA" id="ARBA00022448"/>
    </source>
</evidence>
<feature type="domain" description="VWFD" evidence="13">
    <location>
        <begin position="3729"/>
        <end position="3919"/>
    </location>
</feature>
<evidence type="ECO:0000256" key="1">
    <source>
        <dbReference type="ARBA" id="ARBA00004613"/>
    </source>
</evidence>
<evidence type="ECO:0000256" key="10">
    <source>
        <dbReference type="SAM" id="MobiDB-lite"/>
    </source>
</evidence>
<dbReference type="InterPro" id="IPR014853">
    <property type="entry name" value="VWF/SSPO/ZAN-like_Cys-rich_dom"/>
</dbReference>
<dbReference type="Pfam" id="PF08742">
    <property type="entry name" value="C8"/>
    <property type="match status" value="1"/>
</dbReference>
<dbReference type="Pfam" id="PF09172">
    <property type="entry name" value="Vit_open_b-sht"/>
    <property type="match status" value="1"/>
</dbReference>
<evidence type="ECO:0000259" key="12">
    <source>
        <dbReference type="PROSITE" id="PS51211"/>
    </source>
</evidence>
<comment type="caution">
    <text evidence="14">The sequence shown here is derived from an EMBL/GenBank/DDBJ whole genome shotgun (WGS) entry which is preliminary data.</text>
</comment>
<keyword evidence="15" id="KW-1185">Reference proteome</keyword>
<evidence type="ECO:0000256" key="7">
    <source>
        <dbReference type="ARBA" id="ARBA00023157"/>
    </source>
</evidence>
<dbReference type="Gene3D" id="2.30.230.10">
    <property type="entry name" value="Lipovitellin, beta-sheet shell regions, chain A"/>
    <property type="match status" value="1"/>
</dbReference>
<dbReference type="Pfam" id="PF01347">
    <property type="entry name" value="Vitellogenin_N"/>
    <property type="match status" value="1"/>
</dbReference>
<feature type="domain" description="Vitellogenin" evidence="12">
    <location>
        <begin position="61"/>
        <end position="723"/>
    </location>
</feature>
<dbReference type="GO" id="GO:0005576">
    <property type="term" value="C:extracellular region"/>
    <property type="evidence" value="ECO:0007669"/>
    <property type="project" value="UniProtKB-SubCell"/>
</dbReference>
<keyword evidence="4 11" id="KW-0732">Signal</keyword>
<feature type="signal peptide" evidence="11">
    <location>
        <begin position="1"/>
        <end position="33"/>
    </location>
</feature>
<dbReference type="SMART" id="SM00216">
    <property type="entry name" value="VWD"/>
    <property type="match status" value="1"/>
</dbReference>
<dbReference type="Pfam" id="PF00094">
    <property type="entry name" value="VWD"/>
    <property type="match status" value="1"/>
</dbReference>
<dbReference type="Pfam" id="PF06448">
    <property type="entry name" value="DUF1081"/>
    <property type="match status" value="1"/>
</dbReference>
<dbReference type="InterPro" id="IPR009454">
    <property type="entry name" value="Lipid_transpt_open_b-sht"/>
</dbReference>
<name>A0A9J6CJF3_POLVA</name>
<dbReference type="InterPro" id="IPR001846">
    <property type="entry name" value="VWF_type-D"/>
</dbReference>
<dbReference type="InterPro" id="IPR015255">
    <property type="entry name" value="Vitellinogen_open_b-sht"/>
</dbReference>
<evidence type="ECO:0000313" key="15">
    <source>
        <dbReference type="Proteomes" id="UP001107558"/>
    </source>
</evidence>
<dbReference type="InterPro" id="IPR036465">
    <property type="entry name" value="vWFA_dom_sf"/>
</dbReference>
<proteinExistence type="predicted"/>
<feature type="compositionally biased region" description="Basic and acidic residues" evidence="10">
    <location>
        <begin position="3021"/>
        <end position="3035"/>
    </location>
</feature>
<dbReference type="EMBL" id="JADBJN010000001">
    <property type="protein sequence ID" value="KAG5681702.1"/>
    <property type="molecule type" value="Genomic_DNA"/>
</dbReference>
<organism evidence="14 15">
    <name type="scientific">Polypedilum vanderplanki</name>
    <name type="common">Sleeping chironomid midge</name>
    <dbReference type="NCBI Taxonomy" id="319348"/>
    <lineage>
        <taxon>Eukaryota</taxon>
        <taxon>Metazoa</taxon>
        <taxon>Ecdysozoa</taxon>
        <taxon>Arthropoda</taxon>
        <taxon>Hexapoda</taxon>
        <taxon>Insecta</taxon>
        <taxon>Pterygota</taxon>
        <taxon>Neoptera</taxon>
        <taxon>Endopterygota</taxon>
        <taxon>Diptera</taxon>
        <taxon>Nematocera</taxon>
        <taxon>Chironomoidea</taxon>
        <taxon>Chironomidae</taxon>
        <taxon>Chironominae</taxon>
        <taxon>Polypedilum</taxon>
        <taxon>Polypedilum</taxon>
    </lineage>
</organism>
<reference evidence="14" key="1">
    <citation type="submission" date="2021-03" db="EMBL/GenBank/DDBJ databases">
        <title>Chromosome level genome of the anhydrobiotic midge Polypedilum vanderplanki.</title>
        <authorList>
            <person name="Yoshida Y."/>
            <person name="Kikawada T."/>
            <person name="Gusev O."/>
        </authorList>
    </citation>
    <scope>NUCLEOTIDE SEQUENCE</scope>
    <source>
        <strain evidence="14">NIAS01</strain>
        <tissue evidence="14">Whole body or cell culture</tissue>
    </source>
</reference>
<dbReference type="PROSITE" id="PS51211">
    <property type="entry name" value="VITELLOGENIN"/>
    <property type="match status" value="1"/>
</dbReference>
<dbReference type="GO" id="GO:0032991">
    <property type="term" value="C:protein-containing complex"/>
    <property type="evidence" value="ECO:0007669"/>
    <property type="project" value="UniProtKB-ARBA"/>
</dbReference>
<keyword evidence="2" id="KW-0813">Transport</keyword>
<dbReference type="SMART" id="SM00638">
    <property type="entry name" value="LPD_N"/>
    <property type="match status" value="1"/>
</dbReference>
<dbReference type="SUPFAM" id="SSF56968">
    <property type="entry name" value="Lipovitellin-phosvitin complex, beta-sheet shell regions"/>
    <property type="match status" value="2"/>
</dbReference>
<protein>
    <submittedName>
        <fullName evidence="14">Uncharacterized protein</fullName>
    </submittedName>
</protein>
<keyword evidence="8" id="KW-0325">Glycoprotein</keyword>
<dbReference type="InterPro" id="IPR015817">
    <property type="entry name" value="Vitellinogen_open_b-sht_sub1"/>
</dbReference>
<dbReference type="Proteomes" id="UP001107558">
    <property type="component" value="Chromosome 1"/>
</dbReference>
<feature type="chain" id="PRO_5039942508" evidence="11">
    <location>
        <begin position="34"/>
        <end position="4317"/>
    </location>
</feature>
<evidence type="ECO:0000256" key="3">
    <source>
        <dbReference type="ARBA" id="ARBA00022525"/>
    </source>
</evidence>
<dbReference type="OrthoDB" id="6484170at2759"/>
<keyword evidence="6" id="KW-0445">Lipid transport</keyword>
<dbReference type="InterPro" id="IPR015816">
    <property type="entry name" value="Vitellinogen_b-sht_N"/>
</dbReference>
<dbReference type="Gene3D" id="2.20.50.20">
    <property type="entry name" value="Lipovitellin. Chain A, domain 3"/>
    <property type="match status" value="1"/>
</dbReference>
<evidence type="ECO:0000256" key="8">
    <source>
        <dbReference type="ARBA" id="ARBA00023180"/>
    </source>
</evidence>
<evidence type="ECO:0000256" key="9">
    <source>
        <dbReference type="PROSITE-ProRule" id="PRU00557"/>
    </source>
</evidence>
<feature type="compositionally biased region" description="Acidic residues" evidence="10">
    <location>
        <begin position="3006"/>
        <end position="3016"/>
    </location>
</feature>
<dbReference type="InterPro" id="IPR050733">
    <property type="entry name" value="Vitellogenin/Apolipophorin"/>
</dbReference>
<dbReference type="SMART" id="SM01169">
    <property type="entry name" value="DUF1943"/>
    <property type="match status" value="1"/>
</dbReference>
<evidence type="ECO:0000313" key="14">
    <source>
        <dbReference type="EMBL" id="KAG5681702.1"/>
    </source>
</evidence>
<evidence type="ECO:0000256" key="6">
    <source>
        <dbReference type="ARBA" id="ARBA00023055"/>
    </source>
</evidence>
<keyword evidence="3" id="KW-0964">Secreted</keyword>
<dbReference type="InterPro" id="IPR001747">
    <property type="entry name" value="Vitellogenin_N"/>
</dbReference>
<dbReference type="Gene3D" id="2.20.80.10">
    <property type="entry name" value="Lipovitellin-phosvitin complex, chain A, domain 4"/>
    <property type="match status" value="1"/>
</dbReference>
<evidence type="ECO:0000256" key="11">
    <source>
        <dbReference type="SAM" id="SignalP"/>
    </source>
</evidence>
<dbReference type="GO" id="GO:0005319">
    <property type="term" value="F:lipid transporter activity"/>
    <property type="evidence" value="ECO:0007669"/>
    <property type="project" value="InterPro"/>
</dbReference>
<comment type="subcellular location">
    <subcellularLocation>
        <location evidence="1">Secreted</location>
    </subcellularLocation>
</comment>
<dbReference type="SUPFAM" id="SSF53300">
    <property type="entry name" value="vWA-like"/>
    <property type="match status" value="1"/>
</dbReference>
<evidence type="ECO:0000256" key="5">
    <source>
        <dbReference type="ARBA" id="ARBA00022761"/>
    </source>
</evidence>
<dbReference type="InterPro" id="IPR015819">
    <property type="entry name" value="Lipid_transp_b-sht_shell"/>
</dbReference>
<dbReference type="PANTHER" id="PTHR23345:SF15">
    <property type="entry name" value="VITELLOGENIN 1-RELATED"/>
    <property type="match status" value="1"/>
</dbReference>
<dbReference type="PANTHER" id="PTHR23345">
    <property type="entry name" value="VITELLOGENIN-RELATED"/>
    <property type="match status" value="1"/>
</dbReference>
<evidence type="ECO:0000256" key="4">
    <source>
        <dbReference type="ARBA" id="ARBA00022729"/>
    </source>
</evidence>
<keyword evidence="5" id="KW-0758">Storage protein</keyword>
<accession>A0A9J6CJF3</accession>
<evidence type="ECO:0000259" key="13">
    <source>
        <dbReference type="PROSITE" id="PS51233"/>
    </source>
</evidence>
<dbReference type="Gene3D" id="1.25.10.20">
    <property type="entry name" value="Vitellinogen, superhelical"/>
    <property type="match status" value="1"/>
</dbReference>
<dbReference type="SUPFAM" id="SSF48431">
    <property type="entry name" value="Lipovitellin-phosvitin complex, superhelical domain"/>
    <property type="match status" value="1"/>
</dbReference>
<gene>
    <name evidence="14" type="ORF">PVAND_011112</name>
</gene>
<sequence>MRRMSSVISTKLKMLSVTLYVLIILMSHSGVKAEAINPLKNPAFCGIPTCEIDNENEKFRYLPNVVYTYLYESSFKTHFDGADENDPESELHISAFIDLSFPSKCQGQLKVSSAQLKYHNVTVHVEQKAPKGDYEYEEDSEEDARQANIREEEENLEKVLHQQSFQFSKDVEMMNLRFDFRDGLIQEICPENDEQVWVTNFKRGILSALQNTMFRLDLDHKSTEIDVSGKCNVNYQFIGSVDTSIVINKTKDISSCQNRNKFKSIIQTTPYEFGKSGISWWPIYNSSSYCQLSIDNYVYNNIECHERFVLIAFSNEKNGAVSKSYMRMKLIAEKNETDNSDVYIELRKSLLYDHSFSPKPMHNDIKLSRKYLKQMCTLGFPNIQREFPDKFLKFLSTAKQLNERGLNMLFTRASGICKNGQKHVLESLPYIGSSASIELMKDLLIGKIKSKELTKEIKESWMISMFYLPRPDEKIIETMYNLIQYYETEPNPMYILIPSSVVHTYCRNNVDCRDSMIVNNIMKYLEGIVTDNIASDLKKKEIYRKLIVAMKGLGNIGMMSKELEKEMKEVIVDESYDDDVKLQVIQMFRKTNCETTRDYFVDIYQNFTQSVEIRISSYLQLMKCPSYLTIKDIKSFLPKERVNQVGSFVWSHLKNMAKTSSPQKIEIQALLVDETKIDDKFRMDFRKYSKNYEQVLFFEEYNFGLSGESNVIFGTDSYIPRSFSFNGTINLFGGSMNALEFNVRMLGLEKYIESIVGIDGPLNFNRLMEYFRYFFEKFKNIFNIDEDFLTALLRPRRSVDNQIDGFAYQPKYNFDKPTGYFEHKVFGNDINFYQFDGLDELSDIIKKLVPIEQIKNIFSKNEEVFVDSGTLVDIAYTVPSSTGFPLILNAFGAYSLDISYYASINNRNIWQTKALDFSGKFRPSLSIELNSAMQMDLFYAMTEVKFKSNIYSNYALETDLKVKDYTHASLKVKLPQDHNDIFSIRTQLISKIEDKETLMYGITNRFANTSCTWPTIDETLGLKVCVNYTLPDVSDQSKNYPSLILSGPIGFDIHLDKADLSAKTFTFDYNWKPGTEQSEGSMIFETPNSKIQRKLSAILLTNPTDYNLTMNIINGEKNQKILGFIKNSFELKSLDVLVIQNEKTNLKLEMSLKKEILSKSQRIARPQFLLTIENQNIAGMKGDIRILDKNDIRQYNYDLNFETKKLLSRINGTLAITDTSMRLKATSFYKFSGQKQESIDVLLELANRSQRLENYIAILSFESSAYSNSNFYSNASFISSRTGHAELRVDYNNAPDLMDPSHTLSTKISLAKNSDGARSSDTTFAIEITKPLNKIDWKFYVKYDALYKNGTEHTVAVIVRYMPDHEVFMKTSIFIPKGNFFGFDATFLLTAPNMGTCSADIMVQERMRKDYVIDVKGKWFDGETIKIAGTYQDRTSNVKKFYKIKSTVSSNMFKDVNLMMRYSRDLREMKIDVKTEYNETNYSFLLESLEPEPLILIFKTEIDWADRKFSLKSNSSSKDIGRTKVEIHLDRLRDIHIEMWGLAKTFSKHAGFEFKWDANRDPAQKFILSYDVDSPRVKVYTGNILMSYPDRTINGDIIISNEGPYTGKMKISWSVDESIDGSYSVGTEFQDYKKLWAIFKIDTPFTGWKNNRINASIYQNNNLYSINFATVWAETQSIAMDFFVDYLLSEKEISSDLRGSIQSTIKDIPIVFAHFKYNQTANDLDSDMLFKHKNFIAGGDFRTFSVKSSWKRTFDSMYKNISGTVQFISPFENYTSGALVTKFSLTTERELYGVIDMDIDARLYSFAIEGYMRKILDNMISFNISTPIETFPSLLGKFGIIEYKKYLIADLQTHNKSLGIEVLFDFQSITDFDIKFYAATPQPAFERILAIGKIKENVMHLEGGWNKINLGFKRISHYKNINDFEYSYQVFTPLQYFEQNGLIFRFIVSDMQNFDVESSFKIGRYKLGLKGFGEPKKQLLNQLGLQKATYIREEINTIDDLDSNENNDELIDIDLEKLYSIAGNFEICTIIWSPITGTYEVQQIKDTYHANAIINIPKGIVTLSNKFITKANTTDFMNRLKIDTPVPEYRSINSNLKLKMPSDEGLTARFDVGIKNRLQWKNYGFKLNYNLPKVSQSKVHDVSLIILYPLMNTSRINVHSRLELAQGGRVSQANFSLDGFNTHFDLSGFFNNNNKNLNAGFNVQLNSPVINQYVFNTFIQKTTEEKNNEINLGFLMIDDGKENKFDVDLIYRLDPKHIIDGHMTIASNIFPIEKFNTSVYISEGVKSKFDIQIHYIDADSSSKDIKFLISREENSFKGEVLTPFSELNHINFIGDLIEGNQPGVYKAKGKIFKNAVPHHFEGDVLLQKSLPAQADLVIKTDNGNAIISYSLAFDEFKRSIKAKVSRNKEYVNFESELYVQDLLDWAYNIKILSSREELKELMLSTMLTPHSKTQYEALFEMTTPWTNYLIDNVNISTIINLNNNYGGANLLYAISKYEGESKCAWKWQKQEYLFKVDVNAKDLKKNFNTEISYSSPIKAPTNVLFNIDINSIWKLNTKAKITSNDVKNSPEFSIVYDLSLPKPVESIHRIEARYKGTHIIPKFVEKSNTDLFITYSNQAMNAKLKAKGVIETSKDVNNLINIQWGNAKENNVIGSDFKIETKDNKTFYKWQLDTPSIQNEKTLIVNANHHNQDIFTIIHTDINYPESKEVVIADIAFADMQNTKGTINSSLPMFNMSWFNVNFDFDSQDEETTKFIKATWPDNFALIDSKSNFIDTKNHKEWKGTIKAEIPLQTKHNIQIIYGLEEKTLITTGDASVEYNGENILSSHYTSKIEKISNNHQKEIIDLSLENQIRPLGIHYTHEKNKNPSGNFDFSLKHLELFDLSKDNRFNITSEFTVEIKDAKQKYKFIALHPNRTISWISDYESVDKHTYQSSKIDLADNIWLRYNFKFANLTTNEIDGQDLKFQLEYPGRKIEIGGNFELTSNALDADVKLLWNKKESKSNNDDDNDDEENETSEVGGEEKSVEGKFQWQDKTDATNENHQSILFALKHPRFEKDVTIQGAYYKDKKTLAKFELDVDYTEDPDHHAKFVSEIKNLSDDVGYKNYTIYVKGDHEASELHLFLDGSMGMKTNYYRMEAEGNYKRGYLPDMELSLLGFIDSDNKEIKFYRHTPNKDIDIYTLVEPKFPIYSIKGIYIDSPDYDMAGNFVIDFKKKTVNSDVNLTSDETQKFQIRGTIPDTRSAFLNVWRDYDDIRIDDVSYFVQMNHSRLITSKFLWRPKIKTEIKANTKEFLGARYQAVAEELDYWIKTIYTEFRDIVSDIWDESSSYTAQFREDLAALKDIDEDLTAFKNFLNESYQNNDFYIQSLMNYTFNVLDELALSNHIQAIPMIFKEMWEVLGESSTAFKNSILWIVDMMKSSYKDSIDVFNKIIQGNFMDYVTTFLNNVIENYDRFVKNLHITFMNSIETMWDNIVQTFSIYWNRILQNIEPQILRSIHHVESTLWSISSEIFDFMYNRTNEFMESPYFTKVSNITHDLDVLYHDLRHNDLFTNFKKYSGLMSTFLKEKIIRVMPFGKELKFTIDNFYSTMEDLRKAEFLKEYFERLDEIKMKVKWLMNEFQLDKRLSILFDIIKKKLNRITHNALETEDVYREAKTKFIFDPDIGIIEWEQKLPIAWHAFNETPQFEEIPEYKIFVDAQEFLFTSKNSSFNFYYGLFLNEPQNLIPPFKSRALLIGSRHIVTFDKSYLDIDESEFIEIRENSQTLSDQCSYLLAHDFVDQRFTIVLKPSSMSEKNQKFLSKSLLIQSKMSQVEIELGNSLGEIKVGDRLTSILPATSGNLHIYREVNVVTVISQQGFMVQCNLEFDICIIELSGWYFGKIAGVFGTMNNENFDDFTTSENALTNDKNEFIDSWATKGSCNNDRNPTTNSTQDEFFEGLYRYCEMFFKQKTSYFTSCFSVVDPQSFYDTCLNLGTLPRYQTSAKNVEKAACTSAISYIEACGSQNVPLRIPDSCIHCNLPNGSTVEEGVFIELKDNDIKPAVDIVFLMETKSCNADSSRKKLMTSLISSLPNEFKQHSLNDIRFALVSFGGSKEFAEPRAITSNGRVFTDSQNIQTYFNHLKFNNDTDRETDVFSAVTKASELIFRPGAIKIFVLSLCSECEVNVLKFDFKSVSQLLRENDMIFHILTTEKFTNNRAYGIDQIKVYQKKDQNKFSGDEKTRPQTKITKKLEKCAPLAFETEGSIFSTGNRVPNEYKIFATVFAKRIANVKMKPCHICECEGHNTGAAYLTCTSCENMMISNYEGADDIEVDDDEYEDDS</sequence>